<feature type="binding site" evidence="3">
    <location>
        <position position="260"/>
    </location>
    <ligand>
        <name>Mg(2+)</name>
        <dbReference type="ChEBI" id="CHEBI:18420"/>
        <label>1</label>
    </ligand>
</feature>
<dbReference type="eggNOG" id="COG1397">
    <property type="taxonomic scope" value="Bacteria"/>
</dbReference>
<evidence type="ECO:0000313" key="5">
    <source>
        <dbReference type="Proteomes" id="UP000001887"/>
    </source>
</evidence>
<dbReference type="PANTHER" id="PTHR16222">
    <property type="entry name" value="ADP-RIBOSYLGLYCOHYDROLASE"/>
    <property type="match status" value="1"/>
</dbReference>
<dbReference type="HOGENOM" id="CLU_024566_6_0_0"/>
<keyword evidence="5" id="KW-1185">Reference proteome</keyword>
<feature type="binding site" evidence="3">
    <location>
        <position position="58"/>
    </location>
    <ligand>
        <name>Mg(2+)</name>
        <dbReference type="ChEBI" id="CHEBI:18420"/>
        <label>1</label>
    </ligand>
</feature>
<accession>D2R2P7</accession>
<dbReference type="OrthoDB" id="9798107at2"/>
<dbReference type="InterPro" id="IPR005502">
    <property type="entry name" value="Ribosyl_crysJ1"/>
</dbReference>
<dbReference type="GO" id="GO:0016787">
    <property type="term" value="F:hydrolase activity"/>
    <property type="evidence" value="ECO:0007669"/>
    <property type="project" value="UniProtKB-KW"/>
</dbReference>
<dbReference type="InterPro" id="IPR036705">
    <property type="entry name" value="Ribosyl_crysJ1_sf"/>
</dbReference>
<dbReference type="GO" id="GO:0046872">
    <property type="term" value="F:metal ion binding"/>
    <property type="evidence" value="ECO:0007669"/>
    <property type="project" value="UniProtKB-KW"/>
</dbReference>
<comment type="similarity">
    <text evidence="1">Belongs to the ADP-ribosylglycohydrolase family.</text>
</comment>
<feature type="binding site" evidence="3">
    <location>
        <position position="57"/>
    </location>
    <ligand>
        <name>Mg(2+)</name>
        <dbReference type="ChEBI" id="CHEBI:18420"/>
        <label>1</label>
    </ligand>
</feature>
<dbReference type="Gene3D" id="1.10.4080.10">
    <property type="entry name" value="ADP-ribosylation/Crystallin J1"/>
    <property type="match status" value="1"/>
</dbReference>
<keyword evidence="3" id="KW-0460">Magnesium</keyword>
<feature type="binding site" evidence="3">
    <location>
        <position position="56"/>
    </location>
    <ligand>
        <name>Mg(2+)</name>
        <dbReference type="ChEBI" id="CHEBI:18420"/>
        <label>1</label>
    </ligand>
</feature>
<dbReference type="EMBL" id="CP001848">
    <property type="protein sequence ID" value="ADB16887.1"/>
    <property type="molecule type" value="Genomic_DNA"/>
</dbReference>
<protein>
    <submittedName>
        <fullName evidence="4">ADP-ribosylation/Crystallin J1</fullName>
    </submittedName>
</protein>
<name>D2R2P7_PIRSD</name>
<proteinExistence type="inferred from homology"/>
<dbReference type="InterPro" id="IPR050792">
    <property type="entry name" value="ADP-ribosylglycohydrolase"/>
</dbReference>
<evidence type="ECO:0000256" key="3">
    <source>
        <dbReference type="PIRSR" id="PIRSR605502-1"/>
    </source>
</evidence>
<dbReference type="KEGG" id="psl:Psta_2216"/>
<sequence length="308" mass="33303">MFLSADKVYGSLIGSVLADAIGACFEGLPVNKLRSQFSGKLAAFDYGVTRDSLNYTDDGEMTLALAEYLAENHTIISRELMRRFVQTYQSWRGYGRGTRVLIEAFRDNAEYEFMASHLFPGGSLGNGAAMRSAPVGLRFHGDTSKLWEEAKQSAWPTHRHELGIEGAQLIALATSLAATVTEITPSRLADLLLPSCSTVVFQNRLARLAKSESDADIEQFGNGIEAHESVVTALACFALYPTDYRSAVATAIWQGGDTDTIASMTGALVGAHLGSAFADALPVERLEEGPEFIGYVRGLAERLAASKY</sequence>
<dbReference type="STRING" id="530564.Psta_2216"/>
<evidence type="ECO:0000256" key="2">
    <source>
        <dbReference type="ARBA" id="ARBA00022801"/>
    </source>
</evidence>
<feature type="binding site" evidence="3">
    <location>
        <position position="259"/>
    </location>
    <ligand>
        <name>Mg(2+)</name>
        <dbReference type="ChEBI" id="CHEBI:18420"/>
        <label>1</label>
    </ligand>
</feature>
<dbReference type="PANTHER" id="PTHR16222:SF24">
    <property type="entry name" value="ADP-RIBOSYLHYDROLASE ARH3"/>
    <property type="match status" value="1"/>
</dbReference>
<comment type="cofactor">
    <cofactor evidence="3">
        <name>Mg(2+)</name>
        <dbReference type="ChEBI" id="CHEBI:18420"/>
    </cofactor>
    <text evidence="3">Binds 2 magnesium ions per subunit.</text>
</comment>
<dbReference type="Proteomes" id="UP000001887">
    <property type="component" value="Chromosome"/>
</dbReference>
<feature type="binding site" evidence="3">
    <location>
        <position position="257"/>
    </location>
    <ligand>
        <name>Mg(2+)</name>
        <dbReference type="ChEBI" id="CHEBI:18420"/>
        <label>1</label>
    </ligand>
</feature>
<dbReference type="Pfam" id="PF03747">
    <property type="entry name" value="ADP_ribosyl_GH"/>
    <property type="match status" value="1"/>
</dbReference>
<evidence type="ECO:0000256" key="1">
    <source>
        <dbReference type="ARBA" id="ARBA00010702"/>
    </source>
</evidence>
<dbReference type="SUPFAM" id="SSF101478">
    <property type="entry name" value="ADP-ribosylglycohydrolase"/>
    <property type="match status" value="1"/>
</dbReference>
<organism evidence="4 5">
    <name type="scientific">Pirellula staleyi (strain ATCC 27377 / DSM 6068 / ICPB 4128)</name>
    <name type="common">Pirella staleyi</name>
    <dbReference type="NCBI Taxonomy" id="530564"/>
    <lineage>
        <taxon>Bacteria</taxon>
        <taxon>Pseudomonadati</taxon>
        <taxon>Planctomycetota</taxon>
        <taxon>Planctomycetia</taxon>
        <taxon>Pirellulales</taxon>
        <taxon>Pirellulaceae</taxon>
        <taxon>Pirellula</taxon>
    </lineage>
</organism>
<dbReference type="AlphaFoldDB" id="D2R2P7"/>
<gene>
    <name evidence="4" type="ordered locus">Psta_2216</name>
</gene>
<keyword evidence="2" id="KW-0378">Hydrolase</keyword>
<evidence type="ECO:0000313" key="4">
    <source>
        <dbReference type="EMBL" id="ADB16887.1"/>
    </source>
</evidence>
<reference evidence="4 5" key="1">
    <citation type="journal article" date="2009" name="Stand. Genomic Sci.">
        <title>Complete genome sequence of Pirellula staleyi type strain (ATCC 27377).</title>
        <authorList>
            <person name="Clum A."/>
            <person name="Tindall B.J."/>
            <person name="Sikorski J."/>
            <person name="Ivanova N."/>
            <person name="Mavrommatis K."/>
            <person name="Lucas S."/>
            <person name="Glavina del Rio T."/>
            <person name="Nolan M."/>
            <person name="Chen F."/>
            <person name="Tice H."/>
            <person name="Pitluck S."/>
            <person name="Cheng J.F."/>
            <person name="Chertkov O."/>
            <person name="Brettin T."/>
            <person name="Han C."/>
            <person name="Detter J.C."/>
            <person name="Kuske C."/>
            <person name="Bruce D."/>
            <person name="Goodwin L."/>
            <person name="Ovchinikova G."/>
            <person name="Pati A."/>
            <person name="Mikhailova N."/>
            <person name="Chen A."/>
            <person name="Palaniappan K."/>
            <person name="Land M."/>
            <person name="Hauser L."/>
            <person name="Chang Y.J."/>
            <person name="Jeffries C.D."/>
            <person name="Chain P."/>
            <person name="Rohde M."/>
            <person name="Goker M."/>
            <person name="Bristow J."/>
            <person name="Eisen J.A."/>
            <person name="Markowitz V."/>
            <person name="Hugenholtz P."/>
            <person name="Kyrpides N.C."/>
            <person name="Klenk H.P."/>
            <person name="Lapidus A."/>
        </authorList>
    </citation>
    <scope>NUCLEOTIDE SEQUENCE [LARGE SCALE GENOMIC DNA]</scope>
    <source>
        <strain evidence="5">ATCC 27377 / DSM 6068 / ICPB 4128</strain>
    </source>
</reference>
<keyword evidence="3" id="KW-0479">Metal-binding</keyword>